<evidence type="ECO:0000256" key="1">
    <source>
        <dbReference type="ARBA" id="ARBA00004606"/>
    </source>
</evidence>
<dbReference type="Gene3D" id="3.90.550.50">
    <property type="match status" value="1"/>
</dbReference>
<evidence type="ECO:0000256" key="11">
    <source>
        <dbReference type="ARBA" id="ARBA00023136"/>
    </source>
</evidence>
<evidence type="ECO:0000313" key="13">
    <source>
        <dbReference type="EMBL" id="EFO93060.1"/>
    </source>
</evidence>
<comment type="pathway">
    <text evidence="2">Protein modification; protein glycosylation.</text>
</comment>
<evidence type="ECO:0000256" key="7">
    <source>
        <dbReference type="ARBA" id="ARBA00022692"/>
    </source>
</evidence>
<dbReference type="InterPro" id="IPR026050">
    <property type="entry name" value="C1GALT1/C1GALT1_chp1"/>
</dbReference>
<keyword evidence="6" id="KW-0808">Transferase</keyword>
<sequence>MDSVPTWTIRSPTQTPCKFKIRSMRSTVRISFFYGEKTHSFFTMIGVFFFFLSQISLALAAPQTIFCLIHTATPSHETRAKTILETWAQHCDDFLFFTDSKMNDSIPHIYYPLLNSRDHSWEKIRRVFKYVHDKIGKKYDWYYRADDDTYALMHNMRTLLANYTSSKQHYLGLRWAFFTPRGFNDGSSYILSRPTMEAFNEVMLDPDRCPDHHRAEEDQEVRFFCHEAIFDQLIIQLAKCLAHMDVYPEDIRDEYGSERIQHFHPIEQYGIYKDTFNRRLAYYPAMKEDENFSSRMISFHHVSPYEMRMMDYIFYHLNKP</sequence>
<name>E3M6X5_CAERE</name>
<dbReference type="PANTHER" id="PTHR23033">
    <property type="entry name" value="BETA1,3-GALACTOSYLTRANSFERASE"/>
    <property type="match status" value="1"/>
</dbReference>
<dbReference type="AlphaFoldDB" id="E3M6X5"/>
<dbReference type="EMBL" id="DS268426">
    <property type="protein sequence ID" value="EFO93060.1"/>
    <property type="molecule type" value="Genomic_DNA"/>
</dbReference>
<dbReference type="EC" id="2.4.1.122" evidence="4"/>
<keyword evidence="5" id="KW-0328">Glycosyltransferase</keyword>
<evidence type="ECO:0000256" key="8">
    <source>
        <dbReference type="ARBA" id="ARBA00022741"/>
    </source>
</evidence>
<dbReference type="PANTHER" id="PTHR23033:SF12">
    <property type="entry name" value="GLYCOPROTEIN-N-ACETYLGALACTOSAMINE 3-BETA-GALACTOSYLTRANSFERASE 1-RELATED"/>
    <property type="match status" value="1"/>
</dbReference>
<evidence type="ECO:0000256" key="9">
    <source>
        <dbReference type="ARBA" id="ARBA00022968"/>
    </source>
</evidence>
<dbReference type="FunFam" id="3.90.550.50:FF:000103">
    <property type="entry name" value="Glycoprotein-N-acetylgalactosamine 3-beta-galactosyltransferase 1"/>
    <property type="match status" value="1"/>
</dbReference>
<dbReference type="InterPro" id="IPR003378">
    <property type="entry name" value="Fringe-like_glycosylTrfase"/>
</dbReference>
<dbReference type="eggNOG" id="KOG2246">
    <property type="taxonomic scope" value="Eukaryota"/>
</dbReference>
<evidence type="ECO:0000256" key="3">
    <source>
        <dbReference type="ARBA" id="ARBA00006462"/>
    </source>
</evidence>
<evidence type="ECO:0000256" key="10">
    <source>
        <dbReference type="ARBA" id="ARBA00022989"/>
    </source>
</evidence>
<dbReference type="STRING" id="31234.E3M6X5"/>
<dbReference type="GO" id="GO:0000166">
    <property type="term" value="F:nucleotide binding"/>
    <property type="evidence" value="ECO:0007669"/>
    <property type="project" value="UniProtKB-KW"/>
</dbReference>
<comment type="subcellular location">
    <subcellularLocation>
        <location evidence="1">Membrane</location>
        <topology evidence="1">Single-pass type II membrane protein</topology>
    </subcellularLocation>
</comment>
<dbReference type="HOGENOM" id="CLU_035857_1_0_1"/>
<dbReference type="InParanoid" id="E3M6X5"/>
<protein>
    <recommendedName>
        <fullName evidence="4">N-acetylgalactosaminide beta-1,3-galactosyltransferase</fullName>
        <ecNumber evidence="4">2.4.1.122</ecNumber>
    </recommendedName>
</protein>
<evidence type="ECO:0000256" key="2">
    <source>
        <dbReference type="ARBA" id="ARBA00004922"/>
    </source>
</evidence>
<comment type="similarity">
    <text evidence="3">Belongs to the glycosyltransferase 31 family. Beta3-Gal-T subfamily.</text>
</comment>
<evidence type="ECO:0000256" key="6">
    <source>
        <dbReference type="ARBA" id="ARBA00022679"/>
    </source>
</evidence>
<dbReference type="Pfam" id="PF02434">
    <property type="entry name" value="Fringe"/>
    <property type="match status" value="1"/>
</dbReference>
<evidence type="ECO:0000256" key="5">
    <source>
        <dbReference type="ARBA" id="ARBA00022676"/>
    </source>
</evidence>
<proteinExistence type="inferred from homology"/>
<evidence type="ECO:0000313" key="14">
    <source>
        <dbReference type="Proteomes" id="UP000008281"/>
    </source>
</evidence>
<keyword evidence="10" id="KW-1133">Transmembrane helix</keyword>
<keyword evidence="14" id="KW-1185">Reference proteome</keyword>
<dbReference type="OMA" id="WFLNYEY"/>
<gene>
    <name evidence="13" type="ORF">CRE_10037</name>
</gene>
<dbReference type="Proteomes" id="UP000008281">
    <property type="component" value="Unassembled WGS sequence"/>
</dbReference>
<reference evidence="13" key="1">
    <citation type="submission" date="2007-07" db="EMBL/GenBank/DDBJ databases">
        <title>PCAP assembly of the Caenorhabditis remanei genome.</title>
        <authorList>
            <consortium name="The Caenorhabditis remanei Sequencing Consortium"/>
            <person name="Wilson R.K."/>
        </authorList>
    </citation>
    <scope>NUCLEOTIDE SEQUENCE [LARGE SCALE GENOMIC DNA]</scope>
    <source>
        <strain evidence="13">PB4641</strain>
    </source>
</reference>
<dbReference type="GO" id="GO:0016020">
    <property type="term" value="C:membrane"/>
    <property type="evidence" value="ECO:0007669"/>
    <property type="project" value="UniProtKB-SubCell"/>
</dbReference>
<keyword evidence="11" id="KW-0472">Membrane</keyword>
<keyword evidence="8" id="KW-0547">Nucleotide-binding</keyword>
<evidence type="ECO:0000259" key="12">
    <source>
        <dbReference type="Pfam" id="PF02434"/>
    </source>
</evidence>
<feature type="domain" description="Fringe-like glycosyltransferase" evidence="12">
    <location>
        <begin position="63"/>
        <end position="174"/>
    </location>
</feature>
<dbReference type="OrthoDB" id="414175at2759"/>
<keyword evidence="9" id="KW-0735">Signal-anchor</keyword>
<accession>E3M6X5</accession>
<evidence type="ECO:0000256" key="4">
    <source>
        <dbReference type="ARBA" id="ARBA00012557"/>
    </source>
</evidence>
<dbReference type="FunCoup" id="E3M6X5">
    <property type="interactions" value="4"/>
</dbReference>
<dbReference type="GO" id="GO:0016263">
    <property type="term" value="F:glycoprotein-N-acetylgalactosamine 3-beta-galactosyltransferase activity"/>
    <property type="evidence" value="ECO:0007669"/>
    <property type="project" value="UniProtKB-EC"/>
</dbReference>
<organism evidence="14">
    <name type="scientific">Caenorhabditis remanei</name>
    <name type="common">Caenorhabditis vulgaris</name>
    <dbReference type="NCBI Taxonomy" id="31234"/>
    <lineage>
        <taxon>Eukaryota</taxon>
        <taxon>Metazoa</taxon>
        <taxon>Ecdysozoa</taxon>
        <taxon>Nematoda</taxon>
        <taxon>Chromadorea</taxon>
        <taxon>Rhabditida</taxon>
        <taxon>Rhabditina</taxon>
        <taxon>Rhabditomorpha</taxon>
        <taxon>Rhabditoidea</taxon>
        <taxon>Rhabditidae</taxon>
        <taxon>Peloderinae</taxon>
        <taxon>Caenorhabditis</taxon>
    </lineage>
</organism>
<keyword evidence="7" id="KW-0812">Transmembrane</keyword>